<dbReference type="GO" id="GO:0042744">
    <property type="term" value="P:hydrogen peroxide catabolic process"/>
    <property type="evidence" value="ECO:0007669"/>
    <property type="project" value="TreeGrafter"/>
</dbReference>
<sequence>MGRIMLRMMHRLPLRYALSLAPNLSARHQYPNYLRERIAFSNSATKHLPRFVEKAAEFKAKGVDTIACVFVNDAFVMKAWKADLKIGEEVLLLSDGKIGCELDLSDKPIGLSVRPRRYAMFVEDGVVKVSFMTVGIIQGKDKVNCCPAAKADKIPLNNSCCYNERENMPSSFRAFN</sequence>
<dbReference type="GO" id="GO:0045454">
    <property type="term" value="P:cell redox homeostasis"/>
    <property type="evidence" value="ECO:0007669"/>
    <property type="project" value="TreeGrafter"/>
</dbReference>
<keyword evidence="10" id="KW-1185">Reference proteome</keyword>
<dbReference type="EC" id="1.11.1.25" evidence="3"/>
<evidence type="ECO:0000256" key="3">
    <source>
        <dbReference type="ARBA" id="ARBA00013016"/>
    </source>
</evidence>
<dbReference type="PANTHER" id="PTHR10430">
    <property type="entry name" value="PEROXIREDOXIN"/>
    <property type="match status" value="1"/>
</dbReference>
<dbReference type="Gene3D" id="3.40.30.10">
    <property type="entry name" value="Glutaredoxin"/>
    <property type="match status" value="1"/>
</dbReference>
<dbReference type="Pfam" id="PF08534">
    <property type="entry name" value="Redoxin"/>
    <property type="match status" value="1"/>
</dbReference>
<name>A0A8X8Z2S3_SALSN</name>
<dbReference type="GO" id="GO:0005737">
    <property type="term" value="C:cytoplasm"/>
    <property type="evidence" value="ECO:0007669"/>
    <property type="project" value="TreeGrafter"/>
</dbReference>
<dbReference type="AlphaFoldDB" id="A0A8X8Z2S3"/>
<reference evidence="9" key="1">
    <citation type="submission" date="2018-01" db="EMBL/GenBank/DDBJ databases">
        <authorList>
            <person name="Mao J.F."/>
        </authorList>
    </citation>
    <scope>NUCLEOTIDE SEQUENCE</scope>
    <source>
        <strain evidence="9">Huo1</strain>
        <tissue evidence="9">Leaf</tissue>
    </source>
</reference>
<dbReference type="PANTHER" id="PTHR10430:SF16">
    <property type="entry name" value="PEROXIREDOXIN-5, MITOCHONDRIAL"/>
    <property type="match status" value="1"/>
</dbReference>
<evidence type="ECO:0000313" key="9">
    <source>
        <dbReference type="EMBL" id="KAG6389099.1"/>
    </source>
</evidence>
<comment type="similarity">
    <text evidence="2">Belongs to the peroxiredoxin family. Prx5 subfamily.</text>
</comment>
<feature type="domain" description="Redoxin" evidence="8">
    <location>
        <begin position="46"/>
        <end position="131"/>
    </location>
</feature>
<evidence type="ECO:0000256" key="4">
    <source>
        <dbReference type="ARBA" id="ARBA00022559"/>
    </source>
</evidence>
<dbReference type="SUPFAM" id="SSF52833">
    <property type="entry name" value="Thioredoxin-like"/>
    <property type="match status" value="1"/>
</dbReference>
<protein>
    <recommendedName>
        <fullName evidence="3">glutaredoxin-dependent peroxiredoxin</fullName>
        <ecNumber evidence="3">1.11.1.25</ecNumber>
    </recommendedName>
    <alternativeName>
        <fullName evidence="7">Glutaredoxin-dependent peroxiredoxin</fullName>
    </alternativeName>
</protein>
<dbReference type="InterPro" id="IPR037944">
    <property type="entry name" value="PRX5-like"/>
</dbReference>
<evidence type="ECO:0000256" key="5">
    <source>
        <dbReference type="ARBA" id="ARBA00022862"/>
    </source>
</evidence>
<keyword evidence="5" id="KW-0049">Antioxidant</keyword>
<evidence type="ECO:0000259" key="8">
    <source>
        <dbReference type="Pfam" id="PF08534"/>
    </source>
</evidence>
<keyword evidence="6" id="KW-0560">Oxidoreductase</keyword>
<evidence type="ECO:0000313" key="10">
    <source>
        <dbReference type="Proteomes" id="UP000298416"/>
    </source>
</evidence>
<dbReference type="InterPro" id="IPR036249">
    <property type="entry name" value="Thioredoxin-like_sf"/>
</dbReference>
<gene>
    <name evidence="9" type="ORF">SASPL_150558</name>
</gene>
<keyword evidence="4" id="KW-0575">Peroxidase</keyword>
<evidence type="ECO:0000256" key="7">
    <source>
        <dbReference type="ARBA" id="ARBA00031688"/>
    </source>
</evidence>
<organism evidence="9">
    <name type="scientific">Salvia splendens</name>
    <name type="common">Scarlet sage</name>
    <dbReference type="NCBI Taxonomy" id="180675"/>
    <lineage>
        <taxon>Eukaryota</taxon>
        <taxon>Viridiplantae</taxon>
        <taxon>Streptophyta</taxon>
        <taxon>Embryophyta</taxon>
        <taxon>Tracheophyta</taxon>
        <taxon>Spermatophyta</taxon>
        <taxon>Magnoliopsida</taxon>
        <taxon>eudicotyledons</taxon>
        <taxon>Gunneridae</taxon>
        <taxon>Pentapetalae</taxon>
        <taxon>asterids</taxon>
        <taxon>lamiids</taxon>
        <taxon>Lamiales</taxon>
        <taxon>Lamiaceae</taxon>
        <taxon>Nepetoideae</taxon>
        <taxon>Mentheae</taxon>
        <taxon>Salviinae</taxon>
        <taxon>Salvia</taxon>
        <taxon>Salvia subgen. Calosphace</taxon>
        <taxon>core Calosphace</taxon>
    </lineage>
</organism>
<comment type="catalytic activity">
    <reaction evidence="1">
        <text>[glutaredoxin]-dithiol + a hydroperoxide = [glutaredoxin]-disulfide + an alcohol + H2O</text>
        <dbReference type="Rhea" id="RHEA:62624"/>
        <dbReference type="Rhea" id="RHEA-COMP:10729"/>
        <dbReference type="Rhea" id="RHEA-COMP:10730"/>
        <dbReference type="ChEBI" id="CHEBI:15377"/>
        <dbReference type="ChEBI" id="CHEBI:29950"/>
        <dbReference type="ChEBI" id="CHEBI:30879"/>
        <dbReference type="ChEBI" id="CHEBI:35924"/>
        <dbReference type="ChEBI" id="CHEBI:50058"/>
        <dbReference type="EC" id="1.11.1.25"/>
    </reaction>
</comment>
<dbReference type="InterPro" id="IPR013740">
    <property type="entry name" value="Redoxin"/>
</dbReference>
<dbReference type="EMBL" id="PNBA02000020">
    <property type="protein sequence ID" value="KAG6389099.1"/>
    <property type="molecule type" value="Genomic_DNA"/>
</dbReference>
<dbReference type="GO" id="GO:0008379">
    <property type="term" value="F:thioredoxin peroxidase activity"/>
    <property type="evidence" value="ECO:0007669"/>
    <property type="project" value="InterPro"/>
</dbReference>
<proteinExistence type="inferred from homology"/>
<dbReference type="GO" id="GO:0034599">
    <property type="term" value="P:cellular response to oxidative stress"/>
    <property type="evidence" value="ECO:0007669"/>
    <property type="project" value="InterPro"/>
</dbReference>
<reference evidence="9" key="2">
    <citation type="submission" date="2020-08" db="EMBL/GenBank/DDBJ databases">
        <title>Plant Genome Project.</title>
        <authorList>
            <person name="Zhang R.-G."/>
        </authorList>
    </citation>
    <scope>NUCLEOTIDE SEQUENCE</scope>
    <source>
        <strain evidence="9">Huo1</strain>
        <tissue evidence="9">Leaf</tissue>
    </source>
</reference>
<evidence type="ECO:0000256" key="6">
    <source>
        <dbReference type="ARBA" id="ARBA00023002"/>
    </source>
</evidence>
<dbReference type="Proteomes" id="UP000298416">
    <property type="component" value="Unassembled WGS sequence"/>
</dbReference>
<evidence type="ECO:0000256" key="1">
    <source>
        <dbReference type="ARBA" id="ARBA00001711"/>
    </source>
</evidence>
<evidence type="ECO:0000256" key="2">
    <source>
        <dbReference type="ARBA" id="ARBA00010505"/>
    </source>
</evidence>
<accession>A0A8X8Z2S3</accession>
<comment type="caution">
    <text evidence="9">The sequence shown here is derived from an EMBL/GenBank/DDBJ whole genome shotgun (WGS) entry which is preliminary data.</text>
</comment>